<comment type="caution">
    <text evidence="1">The sequence shown here is derived from an EMBL/GenBank/DDBJ whole genome shotgun (WGS) entry which is preliminary data.</text>
</comment>
<feature type="non-terminal residue" evidence="1">
    <location>
        <position position="1"/>
    </location>
</feature>
<accession>A0A225V6J2</accession>
<gene>
    <name evidence="1" type="ORF">PHMEG_00027739</name>
</gene>
<proteinExistence type="predicted"/>
<evidence type="ECO:0000313" key="2">
    <source>
        <dbReference type="Proteomes" id="UP000198211"/>
    </source>
</evidence>
<sequence length="123" mass="14643">QGIDHVSNRLKAALEERNLTYSQDKWKSFWEYFKPTWLDRFPPTLWNVRGVNRQIVNRTNNPLERYNRELNNEFATRRPNVQTFVSVIEQHAHCYGTLLQDVARGRARPPIHGVYYTPPEFSL</sequence>
<dbReference type="AlphaFoldDB" id="A0A225V6J2"/>
<protein>
    <submittedName>
        <fullName evidence="1">Uncharacterized protein</fullName>
    </submittedName>
</protein>
<keyword evidence="2" id="KW-1185">Reference proteome</keyword>
<name>A0A225V6J2_9STRA</name>
<dbReference type="OrthoDB" id="93373at2759"/>
<organism evidence="1 2">
    <name type="scientific">Phytophthora megakarya</name>
    <dbReference type="NCBI Taxonomy" id="4795"/>
    <lineage>
        <taxon>Eukaryota</taxon>
        <taxon>Sar</taxon>
        <taxon>Stramenopiles</taxon>
        <taxon>Oomycota</taxon>
        <taxon>Peronosporomycetes</taxon>
        <taxon>Peronosporales</taxon>
        <taxon>Peronosporaceae</taxon>
        <taxon>Phytophthora</taxon>
    </lineage>
</organism>
<evidence type="ECO:0000313" key="1">
    <source>
        <dbReference type="EMBL" id="OWZ00963.1"/>
    </source>
</evidence>
<reference evidence="2" key="1">
    <citation type="submission" date="2017-03" db="EMBL/GenBank/DDBJ databases">
        <title>Phytopthora megakarya and P. palmivora, two closely related causual agents of cacao black pod achieved similar genome size and gene model numbers by different mechanisms.</title>
        <authorList>
            <person name="Ali S."/>
            <person name="Shao J."/>
            <person name="Larry D.J."/>
            <person name="Kronmiller B."/>
            <person name="Shen D."/>
            <person name="Strem M.D."/>
            <person name="Melnick R.L."/>
            <person name="Guiltinan M.J."/>
            <person name="Tyler B.M."/>
            <person name="Meinhardt L.W."/>
            <person name="Bailey B.A."/>
        </authorList>
    </citation>
    <scope>NUCLEOTIDE SEQUENCE [LARGE SCALE GENOMIC DNA]</scope>
    <source>
        <strain evidence="2">zdho120</strain>
    </source>
</reference>
<dbReference type="EMBL" id="NBNE01007200">
    <property type="protein sequence ID" value="OWZ00963.1"/>
    <property type="molecule type" value="Genomic_DNA"/>
</dbReference>
<dbReference type="Proteomes" id="UP000198211">
    <property type="component" value="Unassembled WGS sequence"/>
</dbReference>